<evidence type="ECO:0000313" key="6">
    <source>
        <dbReference type="EMBL" id="KXA06008.1"/>
    </source>
</evidence>
<dbReference type="InterPro" id="IPR036388">
    <property type="entry name" value="WH-like_DNA-bd_sf"/>
</dbReference>
<dbReference type="SMART" id="SM00345">
    <property type="entry name" value="HTH_GNTR"/>
    <property type="match status" value="1"/>
</dbReference>
<dbReference type="GO" id="GO:0003700">
    <property type="term" value="F:DNA-binding transcription factor activity"/>
    <property type="evidence" value="ECO:0007669"/>
    <property type="project" value="InterPro"/>
</dbReference>
<name>A0A133MPN9_CLOPF</name>
<dbReference type="Proteomes" id="UP000070646">
    <property type="component" value="Unassembled WGS sequence"/>
</dbReference>
<keyword evidence="3" id="KW-0804">Transcription</keyword>
<dbReference type="PRINTS" id="PR00035">
    <property type="entry name" value="HTHGNTR"/>
</dbReference>
<reference evidence="6 7" key="1">
    <citation type="submission" date="2016-01" db="EMBL/GenBank/DDBJ databases">
        <authorList>
            <person name="Oliw E.H."/>
        </authorList>
    </citation>
    <scope>NUCLEOTIDE SEQUENCE [LARGE SCALE GENOMIC DNA]</scope>
    <source>
        <strain evidence="6 7">MJR7757A</strain>
    </source>
</reference>
<dbReference type="InterPro" id="IPR036390">
    <property type="entry name" value="WH_DNA-bd_sf"/>
</dbReference>
<dbReference type="RefSeq" id="WP_060796749.1">
    <property type="nucleotide sequence ID" value="NZ_CATNWN010000004.1"/>
</dbReference>
<dbReference type="Pfam" id="PF07702">
    <property type="entry name" value="UTRA"/>
    <property type="match status" value="1"/>
</dbReference>
<keyword evidence="1" id="KW-0805">Transcription regulation</keyword>
<dbReference type="Pfam" id="PF00392">
    <property type="entry name" value="GntR"/>
    <property type="match status" value="1"/>
</dbReference>
<dbReference type="AlphaFoldDB" id="A0A133MPN9"/>
<dbReference type="SUPFAM" id="SSF46785">
    <property type="entry name" value="Winged helix' DNA-binding domain"/>
    <property type="match status" value="1"/>
</dbReference>
<evidence type="ECO:0000313" key="7">
    <source>
        <dbReference type="Proteomes" id="UP000070646"/>
    </source>
</evidence>
<evidence type="ECO:0000256" key="3">
    <source>
        <dbReference type="ARBA" id="ARBA00023163"/>
    </source>
</evidence>
<organism evidence="6 7">
    <name type="scientific">Clostridium perfringens</name>
    <dbReference type="NCBI Taxonomy" id="1502"/>
    <lineage>
        <taxon>Bacteria</taxon>
        <taxon>Bacillati</taxon>
        <taxon>Bacillota</taxon>
        <taxon>Clostridia</taxon>
        <taxon>Eubacteriales</taxon>
        <taxon>Clostridiaceae</taxon>
        <taxon>Clostridium</taxon>
    </lineage>
</organism>
<protein>
    <submittedName>
        <fullName evidence="5">GntR family transcriptional regulator</fullName>
    </submittedName>
    <submittedName>
        <fullName evidence="6">UbiC transcription regulator-associated domain protein</fullName>
    </submittedName>
</protein>
<dbReference type="GO" id="GO:0003677">
    <property type="term" value="F:DNA binding"/>
    <property type="evidence" value="ECO:0007669"/>
    <property type="project" value="UniProtKB-KW"/>
</dbReference>
<dbReference type="InterPro" id="IPR011663">
    <property type="entry name" value="UTRA"/>
</dbReference>
<dbReference type="PANTHER" id="PTHR44846">
    <property type="entry name" value="MANNOSYL-D-GLYCERATE TRANSPORT/METABOLISM SYSTEM REPRESSOR MNGR-RELATED"/>
    <property type="match status" value="1"/>
</dbReference>
<dbReference type="GO" id="GO:0045892">
    <property type="term" value="P:negative regulation of DNA-templated transcription"/>
    <property type="evidence" value="ECO:0007669"/>
    <property type="project" value="TreeGrafter"/>
</dbReference>
<feature type="domain" description="HTH gntR-type" evidence="4">
    <location>
        <begin position="1"/>
        <end position="69"/>
    </location>
</feature>
<evidence type="ECO:0000256" key="1">
    <source>
        <dbReference type="ARBA" id="ARBA00023015"/>
    </source>
</evidence>
<dbReference type="Gene3D" id="3.40.1410.10">
    <property type="entry name" value="Chorismate lyase-like"/>
    <property type="match status" value="1"/>
</dbReference>
<comment type="caution">
    <text evidence="6">The sequence shown here is derived from an EMBL/GenBank/DDBJ whole genome shotgun (WGS) entry which is preliminary data.</text>
</comment>
<dbReference type="Proteomes" id="UP000859547">
    <property type="component" value="Unassembled WGS sequence"/>
</dbReference>
<accession>A0A133MPN9</accession>
<dbReference type="EMBL" id="LRPU01000189">
    <property type="protein sequence ID" value="KXA06008.1"/>
    <property type="molecule type" value="Genomic_DNA"/>
</dbReference>
<keyword evidence="2" id="KW-0238">DNA-binding</keyword>
<dbReference type="PATRIC" id="fig|1502.174.peg.2953"/>
<dbReference type="PANTHER" id="PTHR44846:SF1">
    <property type="entry name" value="MANNOSYL-D-GLYCERATE TRANSPORT_METABOLISM SYSTEM REPRESSOR MNGR-RELATED"/>
    <property type="match status" value="1"/>
</dbReference>
<reference evidence="5" key="2">
    <citation type="journal article" date="2018" name="Genome Biol.">
        <title>SKESA: strategic k-mer extension for scrupulous assemblies.</title>
        <authorList>
            <person name="Souvorov A."/>
            <person name="Agarwala R."/>
            <person name="Lipman D.J."/>
        </authorList>
    </citation>
    <scope>NUCLEOTIDE SEQUENCE</scope>
    <source>
        <strain evidence="5">C8</strain>
    </source>
</reference>
<dbReference type="CDD" id="cd07377">
    <property type="entry name" value="WHTH_GntR"/>
    <property type="match status" value="1"/>
</dbReference>
<dbReference type="SUPFAM" id="SSF64288">
    <property type="entry name" value="Chorismate lyase-like"/>
    <property type="match status" value="1"/>
</dbReference>
<evidence type="ECO:0000313" key="5">
    <source>
        <dbReference type="EMBL" id="HAT4308074.1"/>
    </source>
</evidence>
<gene>
    <name evidence="6" type="ORF">HMPREF3222_02930</name>
    <name evidence="5" type="ORF">I9080_001877</name>
</gene>
<evidence type="ECO:0000256" key="2">
    <source>
        <dbReference type="ARBA" id="ARBA00023125"/>
    </source>
</evidence>
<dbReference type="SMART" id="SM00866">
    <property type="entry name" value="UTRA"/>
    <property type="match status" value="1"/>
</dbReference>
<dbReference type="InterPro" id="IPR028978">
    <property type="entry name" value="Chorismate_lyase_/UTRA_dom_sf"/>
</dbReference>
<evidence type="ECO:0000259" key="4">
    <source>
        <dbReference type="PROSITE" id="PS50949"/>
    </source>
</evidence>
<dbReference type="PROSITE" id="PS50949">
    <property type="entry name" value="HTH_GNTR"/>
    <property type="match status" value="1"/>
</dbReference>
<proteinExistence type="predicted"/>
<dbReference type="Gene3D" id="1.10.10.10">
    <property type="entry name" value="Winged helix-like DNA-binding domain superfamily/Winged helix DNA-binding domain"/>
    <property type="match status" value="1"/>
</dbReference>
<reference evidence="5" key="3">
    <citation type="submission" date="2020-07" db="EMBL/GenBank/DDBJ databases">
        <authorList>
            <consortium name="NCBI Pathogen Detection Project"/>
        </authorList>
    </citation>
    <scope>NUCLEOTIDE SEQUENCE</scope>
    <source>
        <strain evidence="5">C8</strain>
    </source>
</reference>
<dbReference type="InterPro" id="IPR000524">
    <property type="entry name" value="Tscrpt_reg_HTH_GntR"/>
</dbReference>
<dbReference type="EMBL" id="DACTCB010000008">
    <property type="protein sequence ID" value="HAT4308074.1"/>
    <property type="molecule type" value="Genomic_DNA"/>
</dbReference>
<dbReference type="InterPro" id="IPR050679">
    <property type="entry name" value="Bact_HTH_transcr_reg"/>
</dbReference>
<sequence>MHLHNKIENYILNKIESGELEEGELLPTEMNLAERFSVSRPTVRQALNSLVNKGYLKRVKGRGTFVTKPKIVQDNTRFIESYNREMNNKGLKPITKVLGKDIILANSRIAEKLGIGEGEKVVKIERLRFAERENKSDSISRKPVLLTNVYLPYKVARDVLNNDLENLSLYDILERMDLKVCKVIREIEAKNADYKTARLLEISEGKAIHFLASVGYLKNGEAIEYSESIYPGDRNKFIVELNLN</sequence>